<dbReference type="CDD" id="cd00144">
    <property type="entry name" value="MPP_PPP_family"/>
    <property type="match status" value="1"/>
</dbReference>
<dbReference type="Gene3D" id="3.60.21.10">
    <property type="match status" value="1"/>
</dbReference>
<organism evidence="2 3">
    <name type="scientific">Tamaricihabitans halophyticus</name>
    <dbReference type="NCBI Taxonomy" id="1262583"/>
    <lineage>
        <taxon>Bacteria</taxon>
        <taxon>Bacillati</taxon>
        <taxon>Actinomycetota</taxon>
        <taxon>Actinomycetes</taxon>
        <taxon>Pseudonocardiales</taxon>
        <taxon>Pseudonocardiaceae</taxon>
        <taxon>Tamaricihabitans</taxon>
    </lineage>
</organism>
<dbReference type="OrthoDB" id="3454432at2"/>
<dbReference type="EMBL" id="SLXQ01000001">
    <property type="protein sequence ID" value="TCP56564.1"/>
    <property type="molecule type" value="Genomic_DNA"/>
</dbReference>
<dbReference type="PANTHER" id="PTHR46546">
    <property type="entry name" value="SHEWANELLA-LIKE PROTEIN PHOSPHATASE 1"/>
    <property type="match status" value="1"/>
</dbReference>
<name>A0A4R2R3W2_9PSEU</name>
<proteinExistence type="predicted"/>
<reference evidence="2 3" key="1">
    <citation type="submission" date="2019-03" db="EMBL/GenBank/DDBJ databases">
        <title>Genomic Encyclopedia of Type Strains, Phase IV (KMG-IV): sequencing the most valuable type-strain genomes for metagenomic binning, comparative biology and taxonomic classification.</title>
        <authorList>
            <person name="Goeker M."/>
        </authorList>
    </citation>
    <scope>NUCLEOTIDE SEQUENCE [LARGE SCALE GENOMIC DNA]</scope>
    <source>
        <strain evidence="2 3">DSM 45765</strain>
    </source>
</reference>
<feature type="domain" description="Calcineurin-like phosphoesterase" evidence="1">
    <location>
        <begin position="2"/>
        <end position="213"/>
    </location>
</feature>
<dbReference type="Proteomes" id="UP000294911">
    <property type="component" value="Unassembled WGS sequence"/>
</dbReference>
<protein>
    <submittedName>
        <fullName evidence="2">Calcineurin-like phosphoesterase family protein</fullName>
    </submittedName>
</protein>
<dbReference type="InterPro" id="IPR029052">
    <property type="entry name" value="Metallo-depent_PP-like"/>
</dbReference>
<dbReference type="AlphaFoldDB" id="A0A4R2R3W2"/>
<evidence type="ECO:0000259" key="1">
    <source>
        <dbReference type="Pfam" id="PF00149"/>
    </source>
</evidence>
<sequence>MVGDIHGHRAELVEELRKTGLLDAEENWTGGSARLWFVGDFVDRGPDGVGVIDFVMRLAEQAAEAGGVVDTLLGNHEILLLGMHRFGDTEVPSDFGPRNFARSWAMNGGRASDQEALTDKHIEWLSQRPAVTLLGDHLLMHSDTTEYLNWGSSIEEINTAVRDLLSGDELSEWWECWRRLTTRFAFRGPQGAEVAERLLDLLGGTQIVHGHSVIADQLGVAPTEITEPLRYADGKALGVDGGLFVGGPCLVVALPWEPAA</sequence>
<evidence type="ECO:0000313" key="2">
    <source>
        <dbReference type="EMBL" id="TCP56564.1"/>
    </source>
</evidence>
<dbReference type="PANTHER" id="PTHR46546:SF4">
    <property type="entry name" value="SHEWANELLA-LIKE PROTEIN PHOSPHATASE 1"/>
    <property type="match status" value="1"/>
</dbReference>
<gene>
    <name evidence="2" type="ORF">EV191_101507</name>
</gene>
<dbReference type="InterPro" id="IPR004843">
    <property type="entry name" value="Calcineurin-like_PHP"/>
</dbReference>
<comment type="caution">
    <text evidence="2">The sequence shown here is derived from an EMBL/GenBank/DDBJ whole genome shotgun (WGS) entry which is preliminary data.</text>
</comment>
<dbReference type="SUPFAM" id="SSF56300">
    <property type="entry name" value="Metallo-dependent phosphatases"/>
    <property type="match status" value="1"/>
</dbReference>
<evidence type="ECO:0000313" key="3">
    <source>
        <dbReference type="Proteomes" id="UP000294911"/>
    </source>
</evidence>
<dbReference type="Pfam" id="PF00149">
    <property type="entry name" value="Metallophos"/>
    <property type="match status" value="1"/>
</dbReference>
<keyword evidence="3" id="KW-1185">Reference proteome</keyword>
<dbReference type="GO" id="GO:0016787">
    <property type="term" value="F:hydrolase activity"/>
    <property type="evidence" value="ECO:0007669"/>
    <property type="project" value="InterPro"/>
</dbReference>
<accession>A0A4R2R3W2</accession>